<sequence>MEWRCQMSKTVGHVCRGCEQSFIGLTWRNGKVVIVGKCGFCGDQAFTPLDSALRKLNQLTQKNTETPVVSLFN</sequence>
<comment type="caution">
    <text evidence="1">The sequence shown here is derived from an EMBL/GenBank/DDBJ whole genome shotgun (WGS) entry which is preliminary data.</text>
</comment>
<evidence type="ECO:0000313" key="1">
    <source>
        <dbReference type="EMBL" id="OHB12960.1"/>
    </source>
</evidence>
<accession>A0A1G2UU78</accession>
<name>A0A1G2UU78_9BACT</name>
<proteinExistence type="predicted"/>
<protein>
    <submittedName>
        <fullName evidence="1">Uncharacterized protein</fullName>
    </submittedName>
</protein>
<dbReference type="EMBL" id="MHWT01000008">
    <property type="protein sequence ID" value="OHB12960.1"/>
    <property type="molecule type" value="Genomic_DNA"/>
</dbReference>
<reference evidence="1 2" key="1">
    <citation type="journal article" date="2016" name="Nat. Commun.">
        <title>Thousands of microbial genomes shed light on interconnected biogeochemical processes in an aquifer system.</title>
        <authorList>
            <person name="Anantharaman K."/>
            <person name="Brown C.T."/>
            <person name="Hug L.A."/>
            <person name="Sharon I."/>
            <person name="Castelle C.J."/>
            <person name="Probst A.J."/>
            <person name="Thomas B.C."/>
            <person name="Singh A."/>
            <person name="Wilkins M.J."/>
            <person name="Karaoz U."/>
            <person name="Brodie E.L."/>
            <person name="Williams K.H."/>
            <person name="Hubbard S.S."/>
            <person name="Banfield J.F."/>
        </authorList>
    </citation>
    <scope>NUCLEOTIDE SEQUENCE [LARGE SCALE GENOMIC DNA]</scope>
</reference>
<organism evidence="1 2">
    <name type="scientific">Candidatus Zambryskibacteria bacterium RIFCSPLOWO2_12_FULL_39_23</name>
    <dbReference type="NCBI Taxonomy" id="1802776"/>
    <lineage>
        <taxon>Bacteria</taxon>
        <taxon>Candidatus Zambryskiibacteriota</taxon>
    </lineage>
</organism>
<gene>
    <name evidence="1" type="ORF">A3G99_01675</name>
</gene>
<dbReference type="Proteomes" id="UP000176558">
    <property type="component" value="Unassembled WGS sequence"/>
</dbReference>
<dbReference type="AlphaFoldDB" id="A0A1G2UU78"/>
<evidence type="ECO:0000313" key="2">
    <source>
        <dbReference type="Proteomes" id="UP000176558"/>
    </source>
</evidence>